<evidence type="ECO:0000256" key="1">
    <source>
        <dbReference type="SAM" id="MobiDB-lite"/>
    </source>
</evidence>
<evidence type="ECO:0000313" key="3">
    <source>
        <dbReference type="Proteomes" id="UP000700334"/>
    </source>
</evidence>
<protein>
    <submittedName>
        <fullName evidence="2">Uncharacterized protein</fullName>
    </submittedName>
</protein>
<sequence>MLGTRRANTRAATGGPTLGPPRVFVHATPQLDSPELLRGTNSTALSKRGVWRRRPRCSWGMKAASPRCPANGQGRGLSRERSVATGNATSAARLSERHPGRPAENPETGFPAPSRKRLRARAAAPTEHVRAAARMLGRGPVRFLLREPRCLLAQPELSVAGPPPSARAALSCSPSLPGPPSLVAPAVRLSGAPSSRHEREAASVVSASVAAAVAAGAAPAGGGTGPASGRRFLPARPGARQLLRGGKKERRVQGGRGRGAPGCPGGGERRAGGRSRGWGGPGAPAGGGSAVAAAAASGWPAGCGPARASGCVRCSRNRG</sequence>
<name>A0A8J6AUM1_GALPY</name>
<feature type="compositionally biased region" description="Gly residues" evidence="1">
    <location>
        <begin position="254"/>
        <end position="266"/>
    </location>
</feature>
<evidence type="ECO:0000313" key="2">
    <source>
        <dbReference type="EMBL" id="KAG8516994.1"/>
    </source>
</evidence>
<organism evidence="2 3">
    <name type="scientific">Galemys pyrenaicus</name>
    <name type="common">Iberian desman</name>
    <name type="synonym">Pyrenean desman</name>
    <dbReference type="NCBI Taxonomy" id="202257"/>
    <lineage>
        <taxon>Eukaryota</taxon>
        <taxon>Metazoa</taxon>
        <taxon>Chordata</taxon>
        <taxon>Craniata</taxon>
        <taxon>Vertebrata</taxon>
        <taxon>Euteleostomi</taxon>
        <taxon>Mammalia</taxon>
        <taxon>Eutheria</taxon>
        <taxon>Laurasiatheria</taxon>
        <taxon>Eulipotyphla</taxon>
        <taxon>Talpidae</taxon>
        <taxon>Galemys</taxon>
    </lineage>
</organism>
<gene>
    <name evidence="2" type="ORF">J0S82_015276</name>
</gene>
<reference evidence="2" key="1">
    <citation type="journal article" date="2021" name="Evol. Appl.">
        <title>The genome of the Pyrenean desman and the effects of bottlenecks and inbreeding on the genomic landscape of an endangered species.</title>
        <authorList>
            <person name="Escoda L."/>
            <person name="Castresana J."/>
        </authorList>
    </citation>
    <scope>NUCLEOTIDE SEQUENCE</scope>
    <source>
        <strain evidence="2">IBE-C5619</strain>
    </source>
</reference>
<accession>A0A8J6AUM1</accession>
<proteinExistence type="predicted"/>
<dbReference type="AlphaFoldDB" id="A0A8J6AUM1"/>
<feature type="region of interest" description="Disordered" evidence="1">
    <location>
        <begin position="217"/>
        <end position="292"/>
    </location>
</feature>
<comment type="caution">
    <text evidence="2">The sequence shown here is derived from an EMBL/GenBank/DDBJ whole genome shotgun (WGS) entry which is preliminary data.</text>
</comment>
<keyword evidence="3" id="KW-1185">Reference proteome</keyword>
<feature type="compositionally biased region" description="Gly residues" evidence="1">
    <location>
        <begin position="274"/>
        <end position="289"/>
    </location>
</feature>
<feature type="region of interest" description="Disordered" evidence="1">
    <location>
        <begin position="1"/>
        <end position="23"/>
    </location>
</feature>
<feature type="region of interest" description="Disordered" evidence="1">
    <location>
        <begin position="61"/>
        <end position="116"/>
    </location>
</feature>
<dbReference type="EMBL" id="JAGFMF010011662">
    <property type="protein sequence ID" value="KAG8516994.1"/>
    <property type="molecule type" value="Genomic_DNA"/>
</dbReference>
<dbReference type="Proteomes" id="UP000700334">
    <property type="component" value="Unassembled WGS sequence"/>
</dbReference>